<dbReference type="Proteomes" id="UP000479710">
    <property type="component" value="Unassembled WGS sequence"/>
</dbReference>
<reference evidence="1 2" key="1">
    <citation type="submission" date="2019-11" db="EMBL/GenBank/DDBJ databases">
        <title>Whole genome sequence of Oryza granulata.</title>
        <authorList>
            <person name="Li W."/>
        </authorList>
    </citation>
    <scope>NUCLEOTIDE SEQUENCE [LARGE SCALE GENOMIC DNA]</scope>
    <source>
        <strain evidence="2">cv. Menghai</strain>
        <tissue evidence="1">Leaf</tissue>
    </source>
</reference>
<protein>
    <submittedName>
        <fullName evidence="1">Uncharacterized protein</fullName>
    </submittedName>
</protein>
<gene>
    <name evidence="1" type="ORF">E2562_032587</name>
</gene>
<proteinExistence type="predicted"/>
<evidence type="ECO:0000313" key="2">
    <source>
        <dbReference type="Proteomes" id="UP000479710"/>
    </source>
</evidence>
<comment type="caution">
    <text evidence="1">The sequence shown here is derived from an EMBL/GenBank/DDBJ whole genome shotgun (WGS) entry which is preliminary data.</text>
</comment>
<dbReference type="EMBL" id="SPHZ02000004">
    <property type="protein sequence ID" value="KAF0922343.1"/>
    <property type="molecule type" value="Genomic_DNA"/>
</dbReference>
<evidence type="ECO:0000313" key="1">
    <source>
        <dbReference type="EMBL" id="KAF0922343.1"/>
    </source>
</evidence>
<keyword evidence="2" id="KW-1185">Reference proteome</keyword>
<dbReference type="AlphaFoldDB" id="A0A6G1EEH8"/>
<sequence length="93" mass="10449">MPGYLCARVPVCPGAREPVFPGARVTMPGYLRARVPKYLSAGVPVPEYLSARKDLIKFRLKQAVKLVIYPWNQEEGSPGYKSSDIIENYTYDV</sequence>
<accession>A0A6G1EEH8</accession>
<organism evidence="1 2">
    <name type="scientific">Oryza meyeriana var. granulata</name>
    <dbReference type="NCBI Taxonomy" id="110450"/>
    <lineage>
        <taxon>Eukaryota</taxon>
        <taxon>Viridiplantae</taxon>
        <taxon>Streptophyta</taxon>
        <taxon>Embryophyta</taxon>
        <taxon>Tracheophyta</taxon>
        <taxon>Spermatophyta</taxon>
        <taxon>Magnoliopsida</taxon>
        <taxon>Liliopsida</taxon>
        <taxon>Poales</taxon>
        <taxon>Poaceae</taxon>
        <taxon>BOP clade</taxon>
        <taxon>Oryzoideae</taxon>
        <taxon>Oryzeae</taxon>
        <taxon>Oryzinae</taxon>
        <taxon>Oryza</taxon>
        <taxon>Oryza meyeriana</taxon>
    </lineage>
</organism>
<name>A0A6G1EEH8_9ORYZ</name>